<dbReference type="PANTHER" id="PTHR19308:SF14">
    <property type="entry name" value="START DOMAIN-CONTAINING PROTEIN"/>
    <property type="match status" value="1"/>
</dbReference>
<dbReference type="EMBL" id="CATQJA010002654">
    <property type="protein sequence ID" value="CAJ0578665.1"/>
    <property type="molecule type" value="Genomic_DNA"/>
</dbReference>
<accession>A0AA36D236</accession>
<feature type="domain" description="START" evidence="1">
    <location>
        <begin position="24"/>
        <end position="190"/>
    </location>
</feature>
<dbReference type="InterPro" id="IPR023393">
    <property type="entry name" value="START-like_dom_sf"/>
</dbReference>
<dbReference type="SMART" id="SM00234">
    <property type="entry name" value="START"/>
    <property type="match status" value="1"/>
</dbReference>
<dbReference type="PROSITE" id="PS50848">
    <property type="entry name" value="START"/>
    <property type="match status" value="1"/>
</dbReference>
<evidence type="ECO:0000259" key="1">
    <source>
        <dbReference type="PROSITE" id="PS50848"/>
    </source>
</evidence>
<evidence type="ECO:0000313" key="2">
    <source>
        <dbReference type="EMBL" id="CAJ0578665.1"/>
    </source>
</evidence>
<dbReference type="Proteomes" id="UP001177023">
    <property type="component" value="Unassembled WGS sequence"/>
</dbReference>
<protein>
    <recommendedName>
        <fullName evidence="1">START domain-containing protein</fullName>
    </recommendedName>
</protein>
<organism evidence="2 3">
    <name type="scientific">Mesorhabditis spiculigera</name>
    <dbReference type="NCBI Taxonomy" id="96644"/>
    <lineage>
        <taxon>Eukaryota</taxon>
        <taxon>Metazoa</taxon>
        <taxon>Ecdysozoa</taxon>
        <taxon>Nematoda</taxon>
        <taxon>Chromadorea</taxon>
        <taxon>Rhabditida</taxon>
        <taxon>Rhabditina</taxon>
        <taxon>Rhabditomorpha</taxon>
        <taxon>Rhabditoidea</taxon>
        <taxon>Rhabditidae</taxon>
        <taxon>Mesorhabditinae</taxon>
        <taxon>Mesorhabditis</taxon>
    </lineage>
</organism>
<dbReference type="AlphaFoldDB" id="A0AA36D236"/>
<proteinExistence type="predicted"/>
<sequence>MRVNVARIFEDTDYAKIRTLCEGNEGWTQVYHKNGTHVWVQPNDGDFHVIRARTVMPDVSAATMYDVLHDPEYRSNWDKHMCASKEIGILNPNNDLCYYAVSSVPPIRPRDFVMQRSWLDTGDEKLICSHSVCHDEYPPQKGYIRATIFKAGYRIAKHGNGCEVTYVTHSDPKAYPAWKKEHRPHWKPWIFPEQMIEFRRISPSECLPREYDQEVVDESRLDEKQAKIEDD</sequence>
<dbReference type="GO" id="GO:0008289">
    <property type="term" value="F:lipid binding"/>
    <property type="evidence" value="ECO:0007669"/>
    <property type="project" value="InterPro"/>
</dbReference>
<dbReference type="InterPro" id="IPR051213">
    <property type="entry name" value="START_lipid_transfer"/>
</dbReference>
<feature type="non-terminal residue" evidence="2">
    <location>
        <position position="1"/>
    </location>
</feature>
<dbReference type="InterPro" id="IPR002913">
    <property type="entry name" value="START_lipid-bd_dom"/>
</dbReference>
<dbReference type="GO" id="GO:0005737">
    <property type="term" value="C:cytoplasm"/>
    <property type="evidence" value="ECO:0007669"/>
    <property type="project" value="UniProtKB-ARBA"/>
</dbReference>
<reference evidence="2" key="1">
    <citation type="submission" date="2023-06" db="EMBL/GenBank/DDBJ databases">
        <authorList>
            <person name="Delattre M."/>
        </authorList>
    </citation>
    <scope>NUCLEOTIDE SEQUENCE</scope>
    <source>
        <strain evidence="2">AF72</strain>
    </source>
</reference>
<dbReference type="PANTHER" id="PTHR19308">
    <property type="entry name" value="PHOSPHATIDYLCHOLINE TRANSFER PROTEIN"/>
    <property type="match status" value="1"/>
</dbReference>
<comment type="caution">
    <text evidence="2">The sequence shown here is derived from an EMBL/GenBank/DDBJ whole genome shotgun (WGS) entry which is preliminary data.</text>
</comment>
<dbReference type="Gene3D" id="3.30.530.20">
    <property type="match status" value="1"/>
</dbReference>
<evidence type="ECO:0000313" key="3">
    <source>
        <dbReference type="Proteomes" id="UP001177023"/>
    </source>
</evidence>
<keyword evidence="3" id="KW-1185">Reference proteome</keyword>
<name>A0AA36D236_9BILA</name>
<dbReference type="Pfam" id="PF01852">
    <property type="entry name" value="START"/>
    <property type="match status" value="1"/>
</dbReference>
<dbReference type="SUPFAM" id="SSF55961">
    <property type="entry name" value="Bet v1-like"/>
    <property type="match status" value="1"/>
</dbReference>
<gene>
    <name evidence="2" type="ORF">MSPICULIGERA_LOCUS16908</name>
</gene>